<evidence type="ECO:0000313" key="6">
    <source>
        <dbReference type="Proteomes" id="UP001596337"/>
    </source>
</evidence>
<dbReference type="Gene3D" id="3.10.580.10">
    <property type="entry name" value="CBS-domain"/>
    <property type="match status" value="1"/>
</dbReference>
<dbReference type="CDD" id="cd04586">
    <property type="entry name" value="CBS_pair_BON_assoc"/>
    <property type="match status" value="1"/>
</dbReference>
<organism evidence="5 6">
    <name type="scientific">Haloechinothrix salitolerans</name>
    <dbReference type="NCBI Taxonomy" id="926830"/>
    <lineage>
        <taxon>Bacteria</taxon>
        <taxon>Bacillati</taxon>
        <taxon>Actinomycetota</taxon>
        <taxon>Actinomycetes</taxon>
        <taxon>Pseudonocardiales</taxon>
        <taxon>Pseudonocardiaceae</taxon>
        <taxon>Haloechinothrix</taxon>
    </lineage>
</organism>
<dbReference type="SMART" id="SM00116">
    <property type="entry name" value="CBS"/>
    <property type="match status" value="2"/>
</dbReference>
<dbReference type="RefSeq" id="WP_345407478.1">
    <property type="nucleotide sequence ID" value="NZ_BAABLA010000123.1"/>
</dbReference>
<evidence type="ECO:0000313" key="5">
    <source>
        <dbReference type="EMBL" id="MFC6866249.1"/>
    </source>
</evidence>
<evidence type="ECO:0000256" key="1">
    <source>
        <dbReference type="ARBA" id="ARBA00023122"/>
    </source>
</evidence>
<evidence type="ECO:0000256" key="2">
    <source>
        <dbReference type="PROSITE-ProRule" id="PRU00703"/>
    </source>
</evidence>
<dbReference type="Pfam" id="PF00571">
    <property type="entry name" value="CBS"/>
    <property type="match status" value="2"/>
</dbReference>
<dbReference type="Proteomes" id="UP001596337">
    <property type="component" value="Unassembled WGS sequence"/>
</dbReference>
<dbReference type="Pfam" id="PF04972">
    <property type="entry name" value="BON"/>
    <property type="match status" value="1"/>
</dbReference>
<dbReference type="InterPro" id="IPR007055">
    <property type="entry name" value="BON_dom"/>
</dbReference>
<feature type="domain" description="BON" evidence="3">
    <location>
        <begin position="146"/>
        <end position="215"/>
    </location>
</feature>
<dbReference type="PANTHER" id="PTHR43080">
    <property type="entry name" value="CBS DOMAIN-CONTAINING PROTEIN CBSX3, MITOCHONDRIAL"/>
    <property type="match status" value="1"/>
</dbReference>
<dbReference type="InterPro" id="IPR000644">
    <property type="entry name" value="CBS_dom"/>
</dbReference>
<evidence type="ECO:0000259" key="4">
    <source>
        <dbReference type="PROSITE" id="PS51371"/>
    </source>
</evidence>
<dbReference type="InterPro" id="IPR051257">
    <property type="entry name" value="Diverse_CBS-Domain"/>
</dbReference>
<comment type="caution">
    <text evidence="5">The sequence shown here is derived from an EMBL/GenBank/DDBJ whole genome shotgun (WGS) entry which is preliminary data.</text>
</comment>
<protein>
    <submittedName>
        <fullName evidence="5">CBS domain-containing protein</fullName>
    </submittedName>
</protein>
<name>A0ABW2BWM3_9PSEU</name>
<feature type="domain" description="CBS" evidence="4">
    <location>
        <begin position="10"/>
        <end position="66"/>
    </location>
</feature>
<keyword evidence="6" id="KW-1185">Reference proteome</keyword>
<dbReference type="PANTHER" id="PTHR43080:SF29">
    <property type="entry name" value="OS02G0818000 PROTEIN"/>
    <property type="match status" value="1"/>
</dbReference>
<dbReference type="PROSITE" id="PS50914">
    <property type="entry name" value="BON"/>
    <property type="match status" value="1"/>
</dbReference>
<dbReference type="PIRSF" id="PIRSF036990">
    <property type="entry name" value="UCP036990_CBS_BON"/>
    <property type="match status" value="1"/>
</dbReference>
<feature type="domain" description="CBS" evidence="4">
    <location>
        <begin position="93"/>
        <end position="150"/>
    </location>
</feature>
<dbReference type="EMBL" id="JBHSXX010000001">
    <property type="protein sequence ID" value="MFC6866249.1"/>
    <property type="molecule type" value="Genomic_DNA"/>
</dbReference>
<keyword evidence="1 2" id="KW-0129">CBS domain</keyword>
<gene>
    <name evidence="5" type="ORF">ACFQGD_03740</name>
</gene>
<accession>A0ABW2BWM3</accession>
<dbReference type="InterPro" id="IPR046342">
    <property type="entry name" value="CBS_dom_sf"/>
</dbReference>
<proteinExistence type="predicted"/>
<evidence type="ECO:0000259" key="3">
    <source>
        <dbReference type="PROSITE" id="PS50914"/>
    </source>
</evidence>
<sequence length="223" mass="24286">MVGLTVADVMTRDVVTVTPTMPFKQVAQVLAQHGISAVPVVEPGGRPMGVISEADLLMKVRAQTDRREPGTFALARTRRRFRKQEATTAADVMTPEVVTVGPEVSLPHASKRLLTGKLRRLFVVDDDGALVGVLARRDVMRVFTRSDDDLAAAVRHDVLRYSLWAAPEDATVTVSGGEVTLEGELDRRSEVEWAGRLAALVPGVVTVHNHLTCRYDDIAAARL</sequence>
<dbReference type="SUPFAM" id="SSF54631">
    <property type="entry name" value="CBS-domain pair"/>
    <property type="match status" value="1"/>
</dbReference>
<dbReference type="InterPro" id="IPR017080">
    <property type="entry name" value="UCP036990_CBS_BON"/>
</dbReference>
<dbReference type="PROSITE" id="PS51371">
    <property type="entry name" value="CBS"/>
    <property type="match status" value="2"/>
</dbReference>
<dbReference type="Gene3D" id="3.30.1340.30">
    <property type="match status" value="1"/>
</dbReference>
<reference evidence="6" key="1">
    <citation type="journal article" date="2019" name="Int. J. Syst. Evol. Microbiol.">
        <title>The Global Catalogue of Microorganisms (GCM) 10K type strain sequencing project: providing services to taxonomists for standard genome sequencing and annotation.</title>
        <authorList>
            <consortium name="The Broad Institute Genomics Platform"/>
            <consortium name="The Broad Institute Genome Sequencing Center for Infectious Disease"/>
            <person name="Wu L."/>
            <person name="Ma J."/>
        </authorList>
    </citation>
    <scope>NUCLEOTIDE SEQUENCE [LARGE SCALE GENOMIC DNA]</scope>
    <source>
        <strain evidence="6">KCTC 32255</strain>
    </source>
</reference>